<dbReference type="InterPro" id="IPR033140">
    <property type="entry name" value="Lipase_GDXG_put_SER_AS"/>
</dbReference>
<dbReference type="FunFam" id="3.40.50.1820:FF:000089">
    <property type="entry name" value="Alpha/beta hydrolase"/>
    <property type="match status" value="1"/>
</dbReference>
<evidence type="ECO:0000259" key="4">
    <source>
        <dbReference type="Pfam" id="PF07859"/>
    </source>
</evidence>
<dbReference type="InterPro" id="IPR029058">
    <property type="entry name" value="AB_hydrolase_fold"/>
</dbReference>
<evidence type="ECO:0000256" key="3">
    <source>
        <dbReference type="PROSITE-ProRule" id="PRU10038"/>
    </source>
</evidence>
<accession>A0A2N6CTV0</accession>
<dbReference type="STRING" id="1111735.GCA_000428045_02182"/>
<evidence type="ECO:0000313" key="6">
    <source>
        <dbReference type="Proteomes" id="UP000235015"/>
    </source>
</evidence>
<dbReference type="PANTHER" id="PTHR48081:SF8">
    <property type="entry name" value="ALPHA_BETA HYDROLASE FOLD-3 DOMAIN-CONTAINING PROTEIN-RELATED"/>
    <property type="match status" value="1"/>
</dbReference>
<dbReference type="Pfam" id="PF07859">
    <property type="entry name" value="Abhydrolase_3"/>
    <property type="match status" value="1"/>
</dbReference>
<evidence type="ECO:0000256" key="1">
    <source>
        <dbReference type="ARBA" id="ARBA00010515"/>
    </source>
</evidence>
<reference evidence="5 6" key="1">
    <citation type="submission" date="2017-11" db="EMBL/GenBank/DDBJ databases">
        <title>Genome-resolved metagenomics identifies genetic mobility, metabolic interactions, and unexpected diversity in perchlorate-reducing communities.</title>
        <authorList>
            <person name="Barnum T.P."/>
            <person name="Figueroa I.A."/>
            <person name="Carlstrom C.I."/>
            <person name="Lucas L.N."/>
            <person name="Engelbrektson A.L."/>
            <person name="Coates J.D."/>
        </authorList>
    </citation>
    <scope>NUCLEOTIDE SEQUENCE [LARGE SCALE GENOMIC DNA]</scope>
    <source>
        <strain evidence="5">BM301</strain>
    </source>
</reference>
<sequence length="326" mass="35464">MHPDTETQALLDWVAAANLPPLTAYTPAEARRQFRLRSEKADIPPPAVDVCKDIRIPGPGGEMPLRLYGPPAGGDVLLPVLVFFHGGGFVLGDLDSHDSLCRTLCLAAQCLVISVDYRLAPEHRYPAAVEDAMAAVSWVMSEIERHGGDRERVAVAGDSAGGTLAAVVAQQCDTFRLICQVLIYPCLDQGGEELAKRYPSRERYREVFPVTSDTIRWFSHHYFGHENTLLDPLAAPIQKRDLSGLPPALILTAGLDPLVDEGRCYAERLQQAGIPVQYRCFEGTIHGFLSMGGVISAAHVALREISAVLLRAFDTARDAKAPSAQT</sequence>
<dbReference type="InterPro" id="IPR013094">
    <property type="entry name" value="AB_hydrolase_3"/>
</dbReference>
<comment type="caution">
    <text evidence="5">The sequence shown here is derived from an EMBL/GenBank/DDBJ whole genome shotgun (WGS) entry which is preliminary data.</text>
</comment>
<dbReference type="InterPro" id="IPR002168">
    <property type="entry name" value="Lipase_GDXG_HIS_AS"/>
</dbReference>
<proteinExistence type="inferred from homology"/>
<keyword evidence="2 5" id="KW-0378">Hydrolase</keyword>
<dbReference type="EMBL" id="PKUN01000023">
    <property type="protein sequence ID" value="PLX60592.1"/>
    <property type="molecule type" value="Genomic_DNA"/>
</dbReference>
<dbReference type="PROSITE" id="PS01173">
    <property type="entry name" value="LIPASE_GDXG_HIS"/>
    <property type="match status" value="1"/>
</dbReference>
<dbReference type="PROSITE" id="PS01174">
    <property type="entry name" value="LIPASE_GDXG_SER"/>
    <property type="match status" value="1"/>
</dbReference>
<feature type="active site" evidence="3">
    <location>
        <position position="159"/>
    </location>
</feature>
<dbReference type="Proteomes" id="UP000235015">
    <property type="component" value="Unassembled WGS sequence"/>
</dbReference>
<name>A0A2N6CTV0_9GAMM</name>
<comment type="similarity">
    <text evidence="1">Belongs to the 'GDXG' lipolytic enzyme family.</text>
</comment>
<dbReference type="PANTHER" id="PTHR48081">
    <property type="entry name" value="AB HYDROLASE SUPERFAMILY PROTEIN C4A8.06C"/>
    <property type="match status" value="1"/>
</dbReference>
<protein>
    <submittedName>
        <fullName evidence="5">Acetyl hydrolase</fullName>
    </submittedName>
</protein>
<feature type="domain" description="Alpha/beta hydrolase fold-3" evidence="4">
    <location>
        <begin position="81"/>
        <end position="289"/>
    </location>
</feature>
<dbReference type="AlphaFoldDB" id="A0A2N6CTV0"/>
<dbReference type="SUPFAM" id="SSF53474">
    <property type="entry name" value="alpha/beta-Hydrolases"/>
    <property type="match status" value="1"/>
</dbReference>
<organism evidence="5 6">
    <name type="scientific">Sedimenticola selenatireducens</name>
    <dbReference type="NCBI Taxonomy" id="191960"/>
    <lineage>
        <taxon>Bacteria</taxon>
        <taxon>Pseudomonadati</taxon>
        <taxon>Pseudomonadota</taxon>
        <taxon>Gammaproteobacteria</taxon>
        <taxon>Chromatiales</taxon>
        <taxon>Sedimenticolaceae</taxon>
        <taxon>Sedimenticola</taxon>
    </lineage>
</organism>
<dbReference type="GO" id="GO:0016787">
    <property type="term" value="F:hydrolase activity"/>
    <property type="evidence" value="ECO:0007669"/>
    <property type="project" value="UniProtKB-KW"/>
</dbReference>
<dbReference type="InterPro" id="IPR050300">
    <property type="entry name" value="GDXG_lipolytic_enzyme"/>
</dbReference>
<evidence type="ECO:0000313" key="5">
    <source>
        <dbReference type="EMBL" id="PLX60592.1"/>
    </source>
</evidence>
<dbReference type="Gene3D" id="3.40.50.1820">
    <property type="entry name" value="alpha/beta hydrolase"/>
    <property type="match status" value="1"/>
</dbReference>
<gene>
    <name evidence="5" type="ORF">C0630_14160</name>
</gene>
<evidence type="ECO:0000256" key="2">
    <source>
        <dbReference type="ARBA" id="ARBA00022801"/>
    </source>
</evidence>